<keyword evidence="3" id="KW-1185">Reference proteome</keyword>
<dbReference type="AlphaFoldDB" id="A0A4U6VQY4"/>
<dbReference type="Proteomes" id="UP000298652">
    <property type="component" value="Chromosome 2"/>
</dbReference>
<evidence type="ECO:0000256" key="1">
    <source>
        <dbReference type="SAM" id="SignalP"/>
    </source>
</evidence>
<proteinExistence type="predicted"/>
<dbReference type="Gramene" id="TKW32188">
    <property type="protein sequence ID" value="TKW32188"/>
    <property type="gene ID" value="SEVIR_2G154001v2"/>
</dbReference>
<feature type="signal peptide" evidence="1">
    <location>
        <begin position="1"/>
        <end position="24"/>
    </location>
</feature>
<protein>
    <submittedName>
        <fullName evidence="2">Uncharacterized protein</fullName>
    </submittedName>
</protein>
<organism evidence="2 3">
    <name type="scientific">Setaria viridis</name>
    <name type="common">Green bristlegrass</name>
    <name type="synonym">Setaria italica subsp. viridis</name>
    <dbReference type="NCBI Taxonomy" id="4556"/>
    <lineage>
        <taxon>Eukaryota</taxon>
        <taxon>Viridiplantae</taxon>
        <taxon>Streptophyta</taxon>
        <taxon>Embryophyta</taxon>
        <taxon>Tracheophyta</taxon>
        <taxon>Spermatophyta</taxon>
        <taxon>Magnoliopsida</taxon>
        <taxon>Liliopsida</taxon>
        <taxon>Poales</taxon>
        <taxon>Poaceae</taxon>
        <taxon>PACMAD clade</taxon>
        <taxon>Panicoideae</taxon>
        <taxon>Panicodae</taxon>
        <taxon>Paniceae</taxon>
        <taxon>Cenchrinae</taxon>
        <taxon>Setaria</taxon>
    </lineage>
</organism>
<sequence>MSWGRPRSPAWVAAAQAWAAPVVSQEVGVAASSGSKRSTTRSARLQELLLQIVARPLPNDILEWLQPESWNPMWSATRCPFCDFAGEDS</sequence>
<gene>
    <name evidence="2" type="ORF">SEVIR_2G154001v2</name>
</gene>
<evidence type="ECO:0000313" key="2">
    <source>
        <dbReference type="EMBL" id="TKW32188.1"/>
    </source>
</evidence>
<evidence type="ECO:0000313" key="3">
    <source>
        <dbReference type="Proteomes" id="UP000298652"/>
    </source>
</evidence>
<reference evidence="2" key="1">
    <citation type="submission" date="2019-03" db="EMBL/GenBank/DDBJ databases">
        <title>WGS assembly of Setaria viridis.</title>
        <authorList>
            <person name="Huang P."/>
            <person name="Jenkins J."/>
            <person name="Grimwood J."/>
            <person name="Barry K."/>
            <person name="Healey A."/>
            <person name="Mamidi S."/>
            <person name="Sreedasyam A."/>
            <person name="Shu S."/>
            <person name="Feldman M."/>
            <person name="Wu J."/>
            <person name="Yu Y."/>
            <person name="Chen C."/>
            <person name="Johnson J."/>
            <person name="Rokhsar D."/>
            <person name="Baxter I."/>
            <person name="Schmutz J."/>
            <person name="Brutnell T."/>
            <person name="Kellogg E."/>
        </authorList>
    </citation>
    <scope>NUCLEOTIDE SEQUENCE [LARGE SCALE GENOMIC DNA]</scope>
</reference>
<keyword evidence="1" id="KW-0732">Signal</keyword>
<accession>A0A4U6VQY4</accession>
<dbReference type="EMBL" id="CM016553">
    <property type="protein sequence ID" value="TKW32188.1"/>
    <property type="molecule type" value="Genomic_DNA"/>
</dbReference>
<name>A0A4U6VQY4_SETVI</name>
<feature type="chain" id="PRO_5020856410" evidence="1">
    <location>
        <begin position="25"/>
        <end position="89"/>
    </location>
</feature>